<name>A0ABR8R9J0_9BACI</name>
<dbReference type="RefSeq" id="WP_191697207.1">
    <property type="nucleotide sequence ID" value="NZ_JACSQO010000004.1"/>
</dbReference>
<dbReference type="EMBL" id="JACSQO010000004">
    <property type="protein sequence ID" value="MBD7944471.1"/>
    <property type="molecule type" value="Genomic_DNA"/>
</dbReference>
<dbReference type="InterPro" id="IPR001466">
    <property type="entry name" value="Beta-lactam-related"/>
</dbReference>
<dbReference type="InterPro" id="IPR050491">
    <property type="entry name" value="AmpC-like"/>
</dbReference>
<dbReference type="Gene3D" id="3.40.710.10">
    <property type="entry name" value="DD-peptidase/beta-lactamase superfamily"/>
    <property type="match status" value="1"/>
</dbReference>
<gene>
    <name evidence="2" type="ORF">H9650_10120</name>
</gene>
<accession>A0ABR8R9J0</accession>
<dbReference type="PANTHER" id="PTHR46825:SF15">
    <property type="entry name" value="BETA-LACTAMASE-RELATED DOMAIN-CONTAINING PROTEIN"/>
    <property type="match status" value="1"/>
</dbReference>
<comment type="caution">
    <text evidence="2">The sequence shown here is derived from an EMBL/GenBank/DDBJ whole genome shotgun (WGS) entry which is preliminary data.</text>
</comment>
<protein>
    <submittedName>
        <fullName evidence="2">Beta-lactamase family protein</fullName>
    </submittedName>
</protein>
<dbReference type="Proteomes" id="UP000640786">
    <property type="component" value="Unassembled WGS sequence"/>
</dbReference>
<keyword evidence="3" id="KW-1185">Reference proteome</keyword>
<organism evidence="2 3">
    <name type="scientific">Psychrobacillus faecigallinarum</name>
    <dbReference type="NCBI Taxonomy" id="2762235"/>
    <lineage>
        <taxon>Bacteria</taxon>
        <taxon>Bacillati</taxon>
        <taxon>Bacillota</taxon>
        <taxon>Bacilli</taxon>
        <taxon>Bacillales</taxon>
        <taxon>Bacillaceae</taxon>
        <taxon>Psychrobacillus</taxon>
    </lineage>
</organism>
<reference evidence="2 3" key="1">
    <citation type="submission" date="2020-08" db="EMBL/GenBank/DDBJ databases">
        <title>A Genomic Blueprint of the Chicken Gut Microbiome.</title>
        <authorList>
            <person name="Gilroy R."/>
            <person name="Ravi A."/>
            <person name="Getino M."/>
            <person name="Pursley I."/>
            <person name="Horton D.L."/>
            <person name="Alikhan N.-F."/>
            <person name="Baker D."/>
            <person name="Gharbi K."/>
            <person name="Hall N."/>
            <person name="Watson M."/>
            <person name="Adriaenssens E.M."/>
            <person name="Foster-Nyarko E."/>
            <person name="Jarju S."/>
            <person name="Secka A."/>
            <person name="Antonio M."/>
            <person name="Oren A."/>
            <person name="Chaudhuri R."/>
            <person name="La Ragione R.M."/>
            <person name="Hildebrand F."/>
            <person name="Pallen M.J."/>
        </authorList>
    </citation>
    <scope>NUCLEOTIDE SEQUENCE [LARGE SCALE GENOMIC DNA]</scope>
    <source>
        <strain evidence="2 3">Sa2BUA9</strain>
    </source>
</reference>
<evidence type="ECO:0000259" key="1">
    <source>
        <dbReference type="Pfam" id="PF00144"/>
    </source>
</evidence>
<feature type="domain" description="Beta-lactamase-related" evidence="1">
    <location>
        <begin position="16"/>
        <end position="225"/>
    </location>
</feature>
<sequence>MYSDTPTEWDEALAYYRLVEDELTSIHTREDITRWFRKVKLESPPGHDWNYCTDAYVILGDLIEKVTGESWETFLQNQFLTPLQMTRTTTDTNIILTDNNYAKYYLGTDKVETPYPTNSLAAPIGFLYSTATDLAKYMSFHLNYSSSEQLENTLKKQMQNPVCRVSEEWDNETNTCFYGLGWFIEDYKGKTIIEHGGGQMAVRALISLIPEENIGVAVLLNFDSTVHRYISSKIIDILLDL</sequence>
<dbReference type="SUPFAM" id="SSF56601">
    <property type="entry name" value="beta-lactamase/transpeptidase-like"/>
    <property type="match status" value="1"/>
</dbReference>
<dbReference type="Pfam" id="PF00144">
    <property type="entry name" value="Beta-lactamase"/>
    <property type="match status" value="1"/>
</dbReference>
<dbReference type="PANTHER" id="PTHR46825">
    <property type="entry name" value="D-ALANYL-D-ALANINE-CARBOXYPEPTIDASE/ENDOPEPTIDASE AMPH"/>
    <property type="match status" value="1"/>
</dbReference>
<evidence type="ECO:0000313" key="3">
    <source>
        <dbReference type="Proteomes" id="UP000640786"/>
    </source>
</evidence>
<evidence type="ECO:0000313" key="2">
    <source>
        <dbReference type="EMBL" id="MBD7944471.1"/>
    </source>
</evidence>
<dbReference type="InterPro" id="IPR012338">
    <property type="entry name" value="Beta-lactam/transpept-like"/>
</dbReference>
<proteinExistence type="predicted"/>